<name>A0A5J4ZXR4_9ASTE</name>
<feature type="region of interest" description="Disordered" evidence="1">
    <location>
        <begin position="110"/>
        <end position="138"/>
    </location>
</feature>
<feature type="compositionally biased region" description="Low complexity" evidence="1">
    <location>
        <begin position="116"/>
        <end position="127"/>
    </location>
</feature>
<organism evidence="2 3">
    <name type="scientific">Nyssa sinensis</name>
    <dbReference type="NCBI Taxonomy" id="561372"/>
    <lineage>
        <taxon>Eukaryota</taxon>
        <taxon>Viridiplantae</taxon>
        <taxon>Streptophyta</taxon>
        <taxon>Embryophyta</taxon>
        <taxon>Tracheophyta</taxon>
        <taxon>Spermatophyta</taxon>
        <taxon>Magnoliopsida</taxon>
        <taxon>eudicotyledons</taxon>
        <taxon>Gunneridae</taxon>
        <taxon>Pentapetalae</taxon>
        <taxon>asterids</taxon>
        <taxon>Cornales</taxon>
        <taxon>Nyssaceae</taxon>
        <taxon>Nyssa</taxon>
    </lineage>
</organism>
<dbReference type="Pfam" id="PF14009">
    <property type="entry name" value="PADRE"/>
    <property type="match status" value="1"/>
</dbReference>
<keyword evidence="3" id="KW-1185">Reference proteome</keyword>
<protein>
    <recommendedName>
        <fullName evidence="4">DUF4228 domain-containing protein</fullName>
    </recommendedName>
</protein>
<dbReference type="AlphaFoldDB" id="A0A5J4ZXR4"/>
<proteinExistence type="predicted"/>
<gene>
    <name evidence="2" type="ORF">F0562_009134</name>
</gene>
<accession>A0A5J4ZXR4</accession>
<dbReference type="Proteomes" id="UP000325577">
    <property type="component" value="Linkage Group LG4"/>
</dbReference>
<sequence>MGCSFSSQPSSTFKNIRVVHLNGYVEDFEQTVTVAQVTGKPPKDFVCTGAQLVSGGLKPLKPDTQLELGHVYFLLPYSTFRSDVSPVDLASVARKLTTIAKASRSRSKSARTNFLSSSHASSPIWSSPARSPNRVSDGFSTVEPGSGVVAYGLLKSSKASYSKFEKPDIDMDMDMDMD</sequence>
<dbReference type="InterPro" id="IPR025322">
    <property type="entry name" value="PADRE_dom"/>
</dbReference>
<dbReference type="PANTHER" id="PTHR33052">
    <property type="entry name" value="DUF4228 DOMAIN PROTEIN-RELATED"/>
    <property type="match status" value="1"/>
</dbReference>
<dbReference type="EMBL" id="CM018047">
    <property type="protein sequence ID" value="KAA8522704.1"/>
    <property type="molecule type" value="Genomic_DNA"/>
</dbReference>
<evidence type="ECO:0008006" key="4">
    <source>
        <dbReference type="Google" id="ProtNLM"/>
    </source>
</evidence>
<evidence type="ECO:0000313" key="2">
    <source>
        <dbReference type="EMBL" id="KAA8522704.1"/>
    </source>
</evidence>
<evidence type="ECO:0000313" key="3">
    <source>
        <dbReference type="Proteomes" id="UP000325577"/>
    </source>
</evidence>
<reference evidence="2 3" key="1">
    <citation type="submission" date="2019-09" db="EMBL/GenBank/DDBJ databases">
        <title>A chromosome-level genome assembly of the Chinese tupelo Nyssa sinensis.</title>
        <authorList>
            <person name="Yang X."/>
            <person name="Kang M."/>
            <person name="Yang Y."/>
            <person name="Xiong H."/>
            <person name="Wang M."/>
            <person name="Zhang Z."/>
            <person name="Wang Z."/>
            <person name="Wu H."/>
            <person name="Ma T."/>
            <person name="Liu J."/>
            <person name="Xi Z."/>
        </authorList>
    </citation>
    <scope>NUCLEOTIDE SEQUENCE [LARGE SCALE GENOMIC DNA]</scope>
    <source>
        <strain evidence="2">J267</strain>
        <tissue evidence="2">Leaf</tissue>
    </source>
</reference>
<dbReference type="OrthoDB" id="736928at2759"/>
<evidence type="ECO:0000256" key="1">
    <source>
        <dbReference type="SAM" id="MobiDB-lite"/>
    </source>
</evidence>